<gene>
    <name evidence="9" type="ORF">IHE71_08620</name>
</gene>
<sequence length="580" mass="62115">MVTTRLTTESRTRALAALERSAHADALDVLVIGGGVTGAGIALDAATRGLSTAVVEAQDWASGTSGRSSKLVHGGLRYLQMLDFHLVREALTERDLLLKELAPHLVRPVPFLYPLEHRVWERAYVGAGIALYDTLATIGRGRRAMPWHRHLTRRRLAEKFPDLAHDAAVGAVQYWDASVDDARLVTTLVRTAAGHGAHAAPRTQVTALTKDADGAVDGAVVVDLETGREITVRARHVINATGVWTEDTEALAGDEGGLRVLASKGVHVVVPRDRIRGEVGLILQTPVSVLFVIPWSRYWILGTTDTPWELDPAHPVATSADVDYVLDQANSVLSCTLRREDVIGTYAGLRPLLQPGTKEGTSSAKVSREHTVASPTPGLTVIAGGKLTTYRVMAKDAVDFALGDAAAARPSITHEIPLLGADGLEAARGDAGAWARRYGWTPAMVDHLLHRYGANLFEIAALCEADPSLARPLDQAPAYLRAEVHYAVSHEGAIHLEDVLAHRTRLVYELPDGALAAVDEIADVVAPLLGWDDATRAAEIESYAARVRAEAAAAAEPDDAAAAAVRRRASDVAPMRALRT</sequence>
<dbReference type="EMBL" id="JADAQT010000069">
    <property type="protein sequence ID" value="MBE1875773.1"/>
    <property type="molecule type" value="Genomic_DNA"/>
</dbReference>
<dbReference type="PANTHER" id="PTHR11985">
    <property type="entry name" value="GLYCEROL-3-PHOSPHATE DEHYDROGENASE"/>
    <property type="match status" value="1"/>
</dbReference>
<feature type="domain" description="Alpha-glycerophosphate oxidase C-terminal" evidence="8">
    <location>
        <begin position="411"/>
        <end position="536"/>
    </location>
</feature>
<dbReference type="SUPFAM" id="SSF51905">
    <property type="entry name" value="FAD/NAD(P)-binding domain"/>
    <property type="match status" value="1"/>
</dbReference>
<evidence type="ECO:0000256" key="3">
    <source>
        <dbReference type="ARBA" id="ARBA00022630"/>
    </source>
</evidence>
<feature type="domain" description="FAD dependent oxidoreductase" evidence="7">
    <location>
        <begin position="28"/>
        <end position="391"/>
    </location>
</feature>
<accession>A0ABR9MWL2</accession>
<evidence type="ECO:0000259" key="8">
    <source>
        <dbReference type="Pfam" id="PF16901"/>
    </source>
</evidence>
<evidence type="ECO:0000313" key="10">
    <source>
        <dbReference type="Proteomes" id="UP000625527"/>
    </source>
</evidence>
<dbReference type="InterPro" id="IPR038299">
    <property type="entry name" value="DAO_C_sf"/>
</dbReference>
<dbReference type="EC" id="1.1.5.3" evidence="6"/>
<dbReference type="InterPro" id="IPR006076">
    <property type="entry name" value="FAD-dep_OxRdtase"/>
</dbReference>
<evidence type="ECO:0000259" key="7">
    <source>
        <dbReference type="Pfam" id="PF01266"/>
    </source>
</evidence>
<dbReference type="InterPro" id="IPR000447">
    <property type="entry name" value="G3P_DH_FAD-dep"/>
</dbReference>
<keyword evidence="4" id="KW-0274">FAD</keyword>
<evidence type="ECO:0000256" key="4">
    <source>
        <dbReference type="ARBA" id="ARBA00022827"/>
    </source>
</evidence>
<keyword evidence="3 6" id="KW-0285">Flavoprotein</keyword>
<dbReference type="PANTHER" id="PTHR11985:SF31">
    <property type="entry name" value="GLYCEROL-3-PHOSPHATE DEHYDROGENASE 2"/>
    <property type="match status" value="1"/>
</dbReference>
<reference evidence="9 10" key="1">
    <citation type="submission" date="2020-10" db="EMBL/GenBank/DDBJ databases">
        <title>Myceligenerans pegani sp. nov., an endophytic actinomycete isolated from Peganum harmala L. in Xinjiang, China.</title>
        <authorList>
            <person name="Xin L."/>
        </authorList>
    </citation>
    <scope>NUCLEOTIDE SEQUENCE [LARGE SCALE GENOMIC DNA]</scope>
    <source>
        <strain evidence="9 10">TRM65318</strain>
    </source>
</reference>
<comment type="cofactor">
    <cofactor evidence="1 6">
        <name>FAD</name>
        <dbReference type="ChEBI" id="CHEBI:57692"/>
    </cofactor>
</comment>
<dbReference type="Gene3D" id="1.10.8.870">
    <property type="entry name" value="Alpha-glycerophosphate oxidase, cap domain"/>
    <property type="match status" value="1"/>
</dbReference>
<dbReference type="PROSITE" id="PS00977">
    <property type="entry name" value="FAD_G3PDH_1"/>
    <property type="match status" value="1"/>
</dbReference>
<dbReference type="Pfam" id="PF01266">
    <property type="entry name" value="DAO"/>
    <property type="match status" value="1"/>
</dbReference>
<comment type="similarity">
    <text evidence="2 6">Belongs to the FAD-dependent glycerol-3-phosphate dehydrogenase family.</text>
</comment>
<dbReference type="Gene3D" id="3.30.9.10">
    <property type="entry name" value="D-Amino Acid Oxidase, subunit A, domain 2"/>
    <property type="match status" value="1"/>
</dbReference>
<dbReference type="PRINTS" id="PR01001">
    <property type="entry name" value="FADG3PDH"/>
</dbReference>
<dbReference type="PROSITE" id="PS00978">
    <property type="entry name" value="FAD_G3PDH_2"/>
    <property type="match status" value="1"/>
</dbReference>
<keyword evidence="10" id="KW-1185">Reference proteome</keyword>
<dbReference type="RefSeq" id="WP_192862427.1">
    <property type="nucleotide sequence ID" value="NZ_JADAQT010000069.1"/>
</dbReference>
<evidence type="ECO:0000256" key="2">
    <source>
        <dbReference type="ARBA" id="ARBA00007330"/>
    </source>
</evidence>
<keyword evidence="5 6" id="KW-0560">Oxidoreductase</keyword>
<evidence type="ECO:0000256" key="1">
    <source>
        <dbReference type="ARBA" id="ARBA00001974"/>
    </source>
</evidence>
<dbReference type="InterPro" id="IPR031656">
    <property type="entry name" value="DAO_C"/>
</dbReference>
<dbReference type="InterPro" id="IPR036188">
    <property type="entry name" value="FAD/NAD-bd_sf"/>
</dbReference>
<comment type="catalytic activity">
    <reaction evidence="6">
        <text>a quinone + sn-glycerol 3-phosphate = dihydroxyacetone phosphate + a quinol</text>
        <dbReference type="Rhea" id="RHEA:18977"/>
        <dbReference type="ChEBI" id="CHEBI:24646"/>
        <dbReference type="ChEBI" id="CHEBI:57597"/>
        <dbReference type="ChEBI" id="CHEBI:57642"/>
        <dbReference type="ChEBI" id="CHEBI:132124"/>
        <dbReference type="EC" id="1.1.5.3"/>
    </reaction>
</comment>
<name>A0ABR9MWL2_9MICO</name>
<comment type="caution">
    <text evidence="9">The sequence shown here is derived from an EMBL/GenBank/DDBJ whole genome shotgun (WGS) entry which is preliminary data.</text>
</comment>
<evidence type="ECO:0000313" key="9">
    <source>
        <dbReference type="EMBL" id="MBE1875773.1"/>
    </source>
</evidence>
<evidence type="ECO:0000256" key="5">
    <source>
        <dbReference type="ARBA" id="ARBA00023002"/>
    </source>
</evidence>
<proteinExistence type="inferred from homology"/>
<dbReference type="Pfam" id="PF16901">
    <property type="entry name" value="DAO_C"/>
    <property type="match status" value="1"/>
</dbReference>
<dbReference type="Gene3D" id="3.50.50.60">
    <property type="entry name" value="FAD/NAD(P)-binding domain"/>
    <property type="match status" value="1"/>
</dbReference>
<protein>
    <recommendedName>
        <fullName evidence="6">Glycerol-3-phosphate dehydrogenase</fullName>
        <ecNumber evidence="6">1.1.5.3</ecNumber>
    </recommendedName>
</protein>
<evidence type="ECO:0000256" key="6">
    <source>
        <dbReference type="RuleBase" id="RU361217"/>
    </source>
</evidence>
<dbReference type="Proteomes" id="UP000625527">
    <property type="component" value="Unassembled WGS sequence"/>
</dbReference>
<organism evidence="9 10">
    <name type="scientific">Myceligenerans pegani</name>
    <dbReference type="NCBI Taxonomy" id="2776917"/>
    <lineage>
        <taxon>Bacteria</taxon>
        <taxon>Bacillati</taxon>
        <taxon>Actinomycetota</taxon>
        <taxon>Actinomycetes</taxon>
        <taxon>Micrococcales</taxon>
        <taxon>Promicromonosporaceae</taxon>
        <taxon>Myceligenerans</taxon>
    </lineage>
</organism>